<dbReference type="InterPro" id="IPR011990">
    <property type="entry name" value="TPR-like_helical_dom_sf"/>
</dbReference>
<dbReference type="SMART" id="SM00421">
    <property type="entry name" value="HTH_LUXR"/>
    <property type="match status" value="1"/>
</dbReference>
<dbReference type="STRING" id="574651.SAMN04487968_102304"/>
<dbReference type="AlphaFoldDB" id="A0A1I1F332"/>
<dbReference type="Gene3D" id="1.25.40.10">
    <property type="entry name" value="Tetratricopeptide repeat domain"/>
    <property type="match status" value="1"/>
</dbReference>
<sequence>MTTTPVAGPFLPRPHLLDRIARGARLTVLRAPAGFGKTVLLRQWVDRDLDGGSLLVGVRVRPGEGDPGSFWISMMEALTDRGLPEPSTSHLRSPQSSAARIISAAGRPLVLYVDGFENVATPAAEGALLDLVRHVPDLRLVVATRSHRHFGARVTSGLTVTELTGEDLLFSDQETAALAEVVDGAPSTPPHLAALREASGGWPELTRAMLEALRHAPADGAEVPGLLEQVAAEWLRDRLLPSVAEPEAMRFAAVTALPDEVNADLAGLLTADPAAAPRFEALVAAGGLVPVGTRGAGSMYRWPAAVRRSLIDDLHRHQSEHLPELDRRLARWYADHDRPAEALAHAVSAAAWPLVVEIVDGSWRLLLDSHGRALEEALLAVPTTEILGDSSVGPARALRALVLGIDDPALSAAILPAEPDDLARLGATDAAITALGTGMAVLSALRTPPRLPEAVVLAERLAQLAATAREARPGEVADLYGSVRLEVGETYLAAGDLRRSITHLEEASRRSSGSPGRPEGHAAARLALAHALHGDVLDASSWLQPPTAERATDDRTRLGDRLDRGVARLLLAVDTLDLPSARRAERELRGSAVPGARWGHQLYARALLAVHTGTSAGVLQQIDAARRRRSTVSESAAPLLAAVEAELLLALGQGNQARAVLQGEHRRSPSLKVARARLALLSGDATTALALTGDAGWERRACYRHRQEMLLLRAVAAHRSGEAAAATDALREAVLAARTTGAIRPFSTVPRADLAELAAGLPAAVELLAEEPLAGAPDVFARPITLVELTPREQVVLDRIAEGLSIRQVAVDLRVSYSTVRTQQRSLYRKLGVESQQDAVARARAAGLISGRRQP</sequence>
<accession>A0A1I1F332</accession>
<dbReference type="Pfam" id="PF00196">
    <property type="entry name" value="GerE"/>
    <property type="match status" value="1"/>
</dbReference>
<reference evidence="2 3" key="1">
    <citation type="submission" date="2016-10" db="EMBL/GenBank/DDBJ databases">
        <authorList>
            <person name="de Groot N.N."/>
        </authorList>
    </citation>
    <scope>NUCLEOTIDE SEQUENCE [LARGE SCALE GENOMIC DNA]</scope>
    <source>
        <strain evidence="2 3">CGMCC 1.7056</strain>
    </source>
</reference>
<proteinExistence type="predicted"/>
<feature type="domain" description="HTH luxR-type" evidence="1">
    <location>
        <begin position="782"/>
        <end position="847"/>
    </location>
</feature>
<dbReference type="InterPro" id="IPR016032">
    <property type="entry name" value="Sig_transdc_resp-reg_C-effctor"/>
</dbReference>
<evidence type="ECO:0000313" key="2">
    <source>
        <dbReference type="EMBL" id="SFB92148.1"/>
    </source>
</evidence>
<name>A0A1I1F332_9ACTN</name>
<dbReference type="CDD" id="cd06170">
    <property type="entry name" value="LuxR_C_like"/>
    <property type="match status" value="1"/>
</dbReference>
<gene>
    <name evidence="2" type="ORF">SAMN04487968_102304</name>
</gene>
<dbReference type="SUPFAM" id="SSF46894">
    <property type="entry name" value="C-terminal effector domain of the bipartite response regulators"/>
    <property type="match status" value="1"/>
</dbReference>
<dbReference type="OrthoDB" id="134985at2"/>
<dbReference type="GO" id="GO:0006355">
    <property type="term" value="P:regulation of DNA-templated transcription"/>
    <property type="evidence" value="ECO:0007669"/>
    <property type="project" value="InterPro"/>
</dbReference>
<evidence type="ECO:0000259" key="1">
    <source>
        <dbReference type="PROSITE" id="PS50043"/>
    </source>
</evidence>
<dbReference type="EMBL" id="FOLB01000002">
    <property type="protein sequence ID" value="SFB92148.1"/>
    <property type="molecule type" value="Genomic_DNA"/>
</dbReference>
<organism evidence="2 3">
    <name type="scientific">Nocardioides terrae</name>
    <dbReference type="NCBI Taxonomy" id="574651"/>
    <lineage>
        <taxon>Bacteria</taxon>
        <taxon>Bacillati</taxon>
        <taxon>Actinomycetota</taxon>
        <taxon>Actinomycetes</taxon>
        <taxon>Propionibacteriales</taxon>
        <taxon>Nocardioidaceae</taxon>
        <taxon>Nocardioides</taxon>
    </lineage>
</organism>
<dbReference type="InterPro" id="IPR036388">
    <property type="entry name" value="WH-like_DNA-bd_sf"/>
</dbReference>
<dbReference type="Proteomes" id="UP000198832">
    <property type="component" value="Unassembled WGS sequence"/>
</dbReference>
<dbReference type="Gene3D" id="1.10.10.10">
    <property type="entry name" value="Winged helix-like DNA-binding domain superfamily/Winged helix DNA-binding domain"/>
    <property type="match status" value="1"/>
</dbReference>
<dbReference type="RefSeq" id="WP_091120607.1">
    <property type="nucleotide sequence ID" value="NZ_FOLB01000002.1"/>
</dbReference>
<dbReference type="PRINTS" id="PR00038">
    <property type="entry name" value="HTHLUXR"/>
</dbReference>
<dbReference type="PROSITE" id="PS50043">
    <property type="entry name" value="HTH_LUXR_2"/>
    <property type="match status" value="1"/>
</dbReference>
<keyword evidence="3" id="KW-1185">Reference proteome</keyword>
<dbReference type="GO" id="GO:0003677">
    <property type="term" value="F:DNA binding"/>
    <property type="evidence" value="ECO:0007669"/>
    <property type="project" value="InterPro"/>
</dbReference>
<evidence type="ECO:0000313" key="3">
    <source>
        <dbReference type="Proteomes" id="UP000198832"/>
    </source>
</evidence>
<dbReference type="InterPro" id="IPR000792">
    <property type="entry name" value="Tscrpt_reg_LuxR_C"/>
</dbReference>
<protein>
    <submittedName>
        <fullName evidence="2">LuxR family transcriptional regulator, maltose regulon positive regulatory protein</fullName>
    </submittedName>
</protein>